<dbReference type="Pfam" id="PF16850">
    <property type="entry name" value="Inhibitor_I66"/>
    <property type="match status" value="1"/>
</dbReference>
<sequence length="148" mass="16763">MSLENGVYYIQNRKQYIGNSGEEPPNAQRVIVLPDGVQAPKWFVQKLGDDIYIIRVEEPDGSNGLAVRIDDKVFVRPEKPEPDAWRIIPDERGGKDSYIIVTAEDLTKGWVAPEEPEDQIVCQTLKVGRSFPPFYPPNETFQFSPADN</sequence>
<dbReference type="Proteomes" id="UP000054988">
    <property type="component" value="Unassembled WGS sequence"/>
</dbReference>
<evidence type="ECO:0000313" key="1">
    <source>
        <dbReference type="EMBL" id="KTB43946.1"/>
    </source>
</evidence>
<protein>
    <recommendedName>
        <fullName evidence="3">Serine protease inhibitor</fullName>
    </recommendedName>
</protein>
<accession>A0A0W0G5V4</accession>
<dbReference type="Gene3D" id="2.80.10.50">
    <property type="match status" value="1"/>
</dbReference>
<dbReference type="CDD" id="cd23428">
    <property type="entry name" value="beta-trefoil_Ricin_SPI"/>
    <property type="match status" value="1"/>
</dbReference>
<name>A0A0W0G5V4_MONRR</name>
<dbReference type="AlphaFoldDB" id="A0A0W0G5V4"/>
<dbReference type="GO" id="GO:0004867">
    <property type="term" value="F:serine-type endopeptidase inhibitor activity"/>
    <property type="evidence" value="ECO:0007669"/>
    <property type="project" value="InterPro"/>
</dbReference>
<comment type="caution">
    <text evidence="1">The sequence shown here is derived from an EMBL/GenBank/DDBJ whole genome shotgun (WGS) entry which is preliminary data.</text>
</comment>
<organism evidence="1 2">
    <name type="scientific">Moniliophthora roreri</name>
    <name type="common">Frosty pod rot fungus</name>
    <name type="synonym">Monilia roreri</name>
    <dbReference type="NCBI Taxonomy" id="221103"/>
    <lineage>
        <taxon>Eukaryota</taxon>
        <taxon>Fungi</taxon>
        <taxon>Dikarya</taxon>
        <taxon>Basidiomycota</taxon>
        <taxon>Agaricomycotina</taxon>
        <taxon>Agaricomycetes</taxon>
        <taxon>Agaricomycetidae</taxon>
        <taxon>Agaricales</taxon>
        <taxon>Marasmiineae</taxon>
        <taxon>Marasmiaceae</taxon>
        <taxon>Moniliophthora</taxon>
    </lineage>
</organism>
<evidence type="ECO:0008006" key="3">
    <source>
        <dbReference type="Google" id="ProtNLM"/>
    </source>
</evidence>
<dbReference type="EMBL" id="LATX01001040">
    <property type="protein sequence ID" value="KTB43946.1"/>
    <property type="molecule type" value="Genomic_DNA"/>
</dbReference>
<dbReference type="InterPro" id="IPR031755">
    <property type="entry name" value="Inhibitor_I66"/>
</dbReference>
<evidence type="ECO:0000313" key="2">
    <source>
        <dbReference type="Proteomes" id="UP000054988"/>
    </source>
</evidence>
<gene>
    <name evidence="1" type="ORF">WG66_3473</name>
</gene>
<proteinExistence type="predicted"/>
<reference evidence="1 2" key="1">
    <citation type="submission" date="2015-12" db="EMBL/GenBank/DDBJ databases">
        <title>Draft genome sequence of Moniliophthora roreri, the causal agent of frosty pod rot of cacao.</title>
        <authorList>
            <person name="Aime M.C."/>
            <person name="Diaz-Valderrama J.R."/>
            <person name="Kijpornyongpan T."/>
            <person name="Phillips-Mora W."/>
        </authorList>
    </citation>
    <scope>NUCLEOTIDE SEQUENCE [LARGE SCALE GENOMIC DNA]</scope>
    <source>
        <strain evidence="1 2">MCA 2952</strain>
    </source>
</reference>